<name>V4H9Z8_9EURY</name>
<gene>
    <name evidence="3" type="ORF">K933_13721</name>
</gene>
<proteinExistence type="predicted"/>
<dbReference type="PATRIC" id="fig|1324957.4.peg.2781"/>
<keyword evidence="4" id="KW-1185">Reference proteome</keyword>
<feature type="compositionally biased region" description="Acidic residues" evidence="1">
    <location>
        <begin position="254"/>
        <end position="263"/>
    </location>
</feature>
<dbReference type="Gene3D" id="3.30.930.10">
    <property type="entry name" value="Bira Bifunctional Protein, Domain 2"/>
    <property type="match status" value="1"/>
</dbReference>
<accession>V4H9Z8</accession>
<dbReference type="EMBL" id="ASGZ01000057">
    <property type="protein sequence ID" value="ESP87535.1"/>
    <property type="molecule type" value="Genomic_DNA"/>
</dbReference>
<dbReference type="GO" id="GO:0016874">
    <property type="term" value="F:ligase activity"/>
    <property type="evidence" value="ECO:0007669"/>
    <property type="project" value="UniProtKB-KW"/>
</dbReference>
<dbReference type="Pfam" id="PF21948">
    <property type="entry name" value="LplA-B_cat"/>
    <property type="match status" value="1"/>
</dbReference>
<reference evidence="3 4" key="1">
    <citation type="journal article" date="2013" name="Genome Announc.">
        <title>Draft Genome Sequence of 'Candidatus Halobonum tyrrellensis' Strain G22, Isolated from the Hypersaline Waters of Lake Tyrrell, Australia.</title>
        <authorList>
            <person name="Ugalde J.A."/>
            <person name="Narasingarao P."/>
            <person name="Kuo S."/>
            <person name="Podell S."/>
            <person name="Allen E.E."/>
        </authorList>
    </citation>
    <scope>NUCLEOTIDE SEQUENCE [LARGE SCALE GENOMIC DNA]</scope>
    <source>
        <strain evidence="3 4">G22</strain>
    </source>
</reference>
<dbReference type="STRING" id="1324957.K933_13721"/>
<keyword evidence="3" id="KW-0436">Ligase</keyword>
<dbReference type="Proteomes" id="UP000017840">
    <property type="component" value="Unassembled WGS sequence"/>
</dbReference>
<dbReference type="AlphaFoldDB" id="V4H9Z8"/>
<dbReference type="SUPFAM" id="SSF55681">
    <property type="entry name" value="Class II aaRS and biotin synthetases"/>
    <property type="match status" value="1"/>
</dbReference>
<evidence type="ECO:0000313" key="4">
    <source>
        <dbReference type="Proteomes" id="UP000017840"/>
    </source>
</evidence>
<dbReference type="InterPro" id="IPR004143">
    <property type="entry name" value="BPL_LPL_catalytic"/>
</dbReference>
<evidence type="ECO:0000259" key="2">
    <source>
        <dbReference type="PROSITE" id="PS51733"/>
    </source>
</evidence>
<feature type="compositionally biased region" description="Gly residues" evidence="1">
    <location>
        <begin position="244"/>
        <end position="253"/>
    </location>
</feature>
<evidence type="ECO:0000256" key="1">
    <source>
        <dbReference type="SAM" id="MobiDB-lite"/>
    </source>
</evidence>
<evidence type="ECO:0000313" key="3">
    <source>
        <dbReference type="EMBL" id="ESP87535.1"/>
    </source>
</evidence>
<feature type="compositionally biased region" description="Low complexity" evidence="1">
    <location>
        <begin position="233"/>
        <end position="243"/>
    </location>
</feature>
<dbReference type="PROSITE" id="PS51733">
    <property type="entry name" value="BPL_LPL_CATALYTIC"/>
    <property type="match status" value="1"/>
</dbReference>
<comment type="caution">
    <text evidence="3">The sequence shown here is derived from an EMBL/GenBank/DDBJ whole genome shotgun (WGS) entry which is preliminary data.</text>
</comment>
<dbReference type="eggNOG" id="arCOG01941">
    <property type="taxonomic scope" value="Archaea"/>
</dbReference>
<sequence length="263" mass="26632">MIRVYRGRRATRDADLKATAAVLAAAAGTGVPALRVWAPGRQLAFGRRDATEPGYERAKRAARERGFPPVERSVGGRAVAYAGTTLAFAHAVPLADPRSGLDDRYTAAVDTLVDALAGVGADVAAGEPPDSFCPGAHSVRAVGGGKVAGVAQRVRRGAALVAGCVVVAERAALRDVLVPVYGALGVPLDPDSVDSVADAGGPRKPERVRDAIERAFVAGRTVERADVREVPLDASEGSAAGVDGDSGAGGDSSDGGDETASDG</sequence>
<feature type="domain" description="BPL/LPL catalytic" evidence="2">
    <location>
        <begin position="28"/>
        <end position="224"/>
    </location>
</feature>
<dbReference type="InterPro" id="IPR045864">
    <property type="entry name" value="aa-tRNA-synth_II/BPL/LPL"/>
</dbReference>
<protein>
    <submittedName>
        <fullName evidence="3">Biotin/lipoate A/B protein ligase</fullName>
    </submittedName>
</protein>
<feature type="region of interest" description="Disordered" evidence="1">
    <location>
        <begin position="227"/>
        <end position="263"/>
    </location>
</feature>
<organism evidence="3 4">
    <name type="scientific">Candidatus Halobonum tyrrellensis G22</name>
    <dbReference type="NCBI Taxonomy" id="1324957"/>
    <lineage>
        <taxon>Archaea</taxon>
        <taxon>Methanobacteriati</taxon>
        <taxon>Methanobacteriota</taxon>
        <taxon>Stenosarchaea group</taxon>
        <taxon>Halobacteria</taxon>
        <taxon>Halobacteriales</taxon>
        <taxon>Haloferacaceae</taxon>
        <taxon>Candidatus Halobonum</taxon>
    </lineage>
</organism>